<reference evidence="3" key="1">
    <citation type="journal article" date="2019" name="Int. J. Syst. Evol. Microbiol.">
        <title>The Global Catalogue of Microorganisms (GCM) 10K type strain sequencing project: providing services to taxonomists for standard genome sequencing and annotation.</title>
        <authorList>
            <consortium name="The Broad Institute Genomics Platform"/>
            <consortium name="The Broad Institute Genome Sequencing Center for Infectious Disease"/>
            <person name="Wu L."/>
            <person name="Ma J."/>
        </authorList>
    </citation>
    <scope>NUCLEOTIDE SEQUENCE [LARGE SCALE GENOMIC DNA]</scope>
    <source>
        <strain evidence="3">CCUG 42001</strain>
    </source>
</reference>
<dbReference type="InterPro" id="IPR003497">
    <property type="entry name" value="BRO_N_domain"/>
</dbReference>
<gene>
    <name evidence="2" type="ORF">ACFP7A_01400</name>
</gene>
<accession>A0ABW1WC22</accession>
<feature type="domain" description="Bro-N" evidence="1">
    <location>
        <begin position="1"/>
        <end position="112"/>
    </location>
</feature>
<dbReference type="SMART" id="SM01040">
    <property type="entry name" value="Bro-N"/>
    <property type="match status" value="1"/>
</dbReference>
<evidence type="ECO:0000259" key="1">
    <source>
        <dbReference type="PROSITE" id="PS51750"/>
    </source>
</evidence>
<protein>
    <submittedName>
        <fullName evidence="2">BRO family protein</fullName>
    </submittedName>
</protein>
<dbReference type="RefSeq" id="WP_253077348.1">
    <property type="nucleotide sequence ID" value="NZ_JAMXWN010000019.1"/>
</dbReference>
<dbReference type="Pfam" id="PF02498">
    <property type="entry name" value="Bro-N"/>
    <property type="match status" value="1"/>
</dbReference>
<dbReference type="PROSITE" id="PS51750">
    <property type="entry name" value="BRO_N"/>
    <property type="match status" value="1"/>
</dbReference>
<organism evidence="2 3">
    <name type="scientific">Sporolactobacillus kofuensis</name>
    <dbReference type="NCBI Taxonomy" id="269672"/>
    <lineage>
        <taxon>Bacteria</taxon>
        <taxon>Bacillati</taxon>
        <taxon>Bacillota</taxon>
        <taxon>Bacilli</taxon>
        <taxon>Bacillales</taxon>
        <taxon>Sporolactobacillaceae</taxon>
        <taxon>Sporolactobacillus</taxon>
    </lineage>
</organism>
<proteinExistence type="predicted"/>
<keyword evidence="3" id="KW-1185">Reference proteome</keyword>
<sequence>MADLIKSTKFGAITCDIYETERDFVMTRKQIGEALEYSEPQKAIDNIHSKHQNRLDKFSDTLVLRGTDGKAYETTVYSAKGIYEICRWSRQPKADEFYDWVYELLENLRTGKSEIVKNNFKNLSPEMQMFGNLFKAVANNELRTNELAIKVDGIKNVVALNSIQWRKDSTNLINRMARNLGGFEAHQTVRHDIYKEVERRGGFNLETRLTNKRRRMADEGVNKSKRDNLSKLDVIADDKRLIEIYVAVVKEFAIKFGVSVPKEMAK</sequence>
<dbReference type="EMBL" id="JBHSTQ010000001">
    <property type="protein sequence ID" value="MFC6385241.1"/>
    <property type="molecule type" value="Genomic_DNA"/>
</dbReference>
<evidence type="ECO:0000313" key="3">
    <source>
        <dbReference type="Proteomes" id="UP001596267"/>
    </source>
</evidence>
<comment type="caution">
    <text evidence="2">The sequence shown here is derived from an EMBL/GenBank/DDBJ whole genome shotgun (WGS) entry which is preliminary data.</text>
</comment>
<dbReference type="Proteomes" id="UP001596267">
    <property type="component" value="Unassembled WGS sequence"/>
</dbReference>
<name>A0ABW1WC22_9BACL</name>
<evidence type="ECO:0000313" key="2">
    <source>
        <dbReference type="EMBL" id="MFC6385241.1"/>
    </source>
</evidence>